<proteinExistence type="predicted"/>
<dbReference type="EMBL" id="BART01006996">
    <property type="protein sequence ID" value="GAG72352.1"/>
    <property type="molecule type" value="Genomic_DNA"/>
</dbReference>
<accession>X1ASS5</accession>
<sequence>MENKKRQYLPSFAELVDQLTVGQIKEVLLPEIKQDVVQEIKKIANDIDIIIDDTGIGLSARLIRIIIMLAQVNLDLFIASLRGE</sequence>
<dbReference type="AlphaFoldDB" id="X1ASS5"/>
<gene>
    <name evidence="1" type="ORF">S01H4_15971</name>
</gene>
<reference evidence="1" key="1">
    <citation type="journal article" date="2014" name="Front. Microbiol.">
        <title>High frequency of phylogenetically diverse reductive dehalogenase-homologous genes in deep subseafloor sedimentary metagenomes.</title>
        <authorList>
            <person name="Kawai M."/>
            <person name="Futagami T."/>
            <person name="Toyoda A."/>
            <person name="Takaki Y."/>
            <person name="Nishi S."/>
            <person name="Hori S."/>
            <person name="Arai W."/>
            <person name="Tsubouchi T."/>
            <person name="Morono Y."/>
            <person name="Uchiyama I."/>
            <person name="Ito T."/>
            <person name="Fujiyama A."/>
            <person name="Inagaki F."/>
            <person name="Takami H."/>
        </authorList>
    </citation>
    <scope>NUCLEOTIDE SEQUENCE</scope>
    <source>
        <strain evidence="1">Expedition CK06-06</strain>
    </source>
</reference>
<name>X1ASS5_9ZZZZ</name>
<evidence type="ECO:0000313" key="1">
    <source>
        <dbReference type="EMBL" id="GAG72352.1"/>
    </source>
</evidence>
<protein>
    <submittedName>
        <fullName evidence="1">Uncharacterized protein</fullName>
    </submittedName>
</protein>
<comment type="caution">
    <text evidence="1">The sequence shown here is derived from an EMBL/GenBank/DDBJ whole genome shotgun (WGS) entry which is preliminary data.</text>
</comment>
<organism evidence="1">
    <name type="scientific">marine sediment metagenome</name>
    <dbReference type="NCBI Taxonomy" id="412755"/>
    <lineage>
        <taxon>unclassified sequences</taxon>
        <taxon>metagenomes</taxon>
        <taxon>ecological metagenomes</taxon>
    </lineage>
</organism>